<dbReference type="OrthoDB" id="6514358at2759"/>
<proteinExistence type="predicted"/>
<evidence type="ECO:0000256" key="5">
    <source>
        <dbReference type="SAM" id="Phobius"/>
    </source>
</evidence>
<evidence type="ECO:0000313" key="7">
    <source>
        <dbReference type="EnsemblMetazoa" id="XP_038067066.1"/>
    </source>
</evidence>
<dbReference type="GeneID" id="119737066"/>
<dbReference type="CDD" id="cd00041">
    <property type="entry name" value="CUB"/>
    <property type="match status" value="1"/>
</dbReference>
<organism evidence="7 8">
    <name type="scientific">Patiria miniata</name>
    <name type="common">Bat star</name>
    <name type="synonym">Asterina miniata</name>
    <dbReference type="NCBI Taxonomy" id="46514"/>
    <lineage>
        <taxon>Eukaryota</taxon>
        <taxon>Metazoa</taxon>
        <taxon>Echinodermata</taxon>
        <taxon>Eleutherozoa</taxon>
        <taxon>Asterozoa</taxon>
        <taxon>Asteroidea</taxon>
        <taxon>Valvatacea</taxon>
        <taxon>Valvatida</taxon>
        <taxon>Asterinidae</taxon>
        <taxon>Patiria</taxon>
    </lineage>
</organism>
<keyword evidence="1" id="KW-0677">Repeat</keyword>
<sequence length="173" mass="18630">MCERSTINAGSSRGTLRSQRGPNYRSNLDCTLTINVDSGRHISLSFQTVDIEGFENGCGSSDYLSIYDGSSIHSPRLAVVCGTSLPDYDVVSEGSAITLRFRTDHMVTRSGFVLTYSSIKNSKPKLKGKALDIVLGSLAGVICLLACSGYTLSRFKKEEDDSSNNLVEAESVA</sequence>
<protein>
    <recommendedName>
        <fullName evidence="6">CUB domain-containing protein</fullName>
    </recommendedName>
</protein>
<dbReference type="SUPFAM" id="SSF49854">
    <property type="entry name" value="Spermadhesin, CUB domain"/>
    <property type="match status" value="1"/>
</dbReference>
<dbReference type="InterPro" id="IPR000859">
    <property type="entry name" value="CUB_dom"/>
</dbReference>
<evidence type="ECO:0000256" key="3">
    <source>
        <dbReference type="PROSITE-ProRule" id="PRU00059"/>
    </source>
</evidence>
<dbReference type="InterPro" id="IPR035914">
    <property type="entry name" value="Sperma_CUB_dom_sf"/>
</dbReference>
<keyword evidence="5" id="KW-1133">Transmembrane helix</keyword>
<evidence type="ECO:0000313" key="8">
    <source>
        <dbReference type="Proteomes" id="UP000887568"/>
    </source>
</evidence>
<feature type="domain" description="CUB" evidence="6">
    <location>
        <begin position="2"/>
        <end position="119"/>
    </location>
</feature>
<accession>A0A914AUU7</accession>
<comment type="caution">
    <text evidence="3">Lacks conserved residue(s) required for the propagation of feature annotation.</text>
</comment>
<dbReference type="Gene3D" id="2.60.120.290">
    <property type="entry name" value="Spermadhesin, CUB domain"/>
    <property type="match status" value="1"/>
</dbReference>
<dbReference type="PROSITE" id="PS01180">
    <property type="entry name" value="CUB"/>
    <property type="match status" value="1"/>
</dbReference>
<feature type="transmembrane region" description="Helical" evidence="5">
    <location>
        <begin position="130"/>
        <end position="152"/>
    </location>
</feature>
<keyword evidence="5" id="KW-0472">Membrane</keyword>
<keyword evidence="2" id="KW-1015">Disulfide bond</keyword>
<dbReference type="FunFam" id="2.60.120.290:FF:000005">
    <property type="entry name" value="Procollagen C-endopeptidase enhancer 1"/>
    <property type="match status" value="1"/>
</dbReference>
<keyword evidence="8" id="KW-1185">Reference proteome</keyword>
<dbReference type="Pfam" id="PF00431">
    <property type="entry name" value="CUB"/>
    <property type="match status" value="1"/>
</dbReference>
<dbReference type="SMART" id="SM00042">
    <property type="entry name" value="CUB"/>
    <property type="match status" value="1"/>
</dbReference>
<evidence type="ECO:0000256" key="1">
    <source>
        <dbReference type="ARBA" id="ARBA00022737"/>
    </source>
</evidence>
<feature type="region of interest" description="Disordered" evidence="4">
    <location>
        <begin position="1"/>
        <end position="22"/>
    </location>
</feature>
<name>A0A914AUU7_PATMI</name>
<dbReference type="AlphaFoldDB" id="A0A914AUU7"/>
<dbReference type="PANTHER" id="PTHR24251">
    <property type="entry name" value="OVOCHYMASE-RELATED"/>
    <property type="match status" value="1"/>
</dbReference>
<dbReference type="EnsemblMetazoa" id="XM_038211138.1">
    <property type="protein sequence ID" value="XP_038067066.1"/>
    <property type="gene ID" value="LOC119737066"/>
</dbReference>
<keyword evidence="5" id="KW-0812">Transmembrane</keyword>
<reference evidence="7" key="1">
    <citation type="submission" date="2022-11" db="UniProtKB">
        <authorList>
            <consortium name="EnsemblMetazoa"/>
        </authorList>
    </citation>
    <scope>IDENTIFICATION</scope>
</reference>
<evidence type="ECO:0000256" key="4">
    <source>
        <dbReference type="SAM" id="MobiDB-lite"/>
    </source>
</evidence>
<dbReference type="RefSeq" id="XP_038067066.1">
    <property type="nucleotide sequence ID" value="XM_038211138.1"/>
</dbReference>
<evidence type="ECO:0000259" key="6">
    <source>
        <dbReference type="PROSITE" id="PS01180"/>
    </source>
</evidence>
<evidence type="ECO:0000256" key="2">
    <source>
        <dbReference type="ARBA" id="ARBA00023157"/>
    </source>
</evidence>
<dbReference type="Proteomes" id="UP000887568">
    <property type="component" value="Unplaced"/>
</dbReference>